<dbReference type="EMBL" id="JACIDC010000007">
    <property type="protein sequence ID" value="MBB4040644.1"/>
    <property type="molecule type" value="Genomic_DNA"/>
</dbReference>
<gene>
    <name evidence="1" type="ORF">GGR34_002301</name>
</gene>
<organism evidence="1 2">
    <name type="scientific">Microvirga flocculans</name>
    <dbReference type="NCBI Taxonomy" id="217168"/>
    <lineage>
        <taxon>Bacteria</taxon>
        <taxon>Pseudomonadati</taxon>
        <taxon>Pseudomonadota</taxon>
        <taxon>Alphaproteobacteria</taxon>
        <taxon>Hyphomicrobiales</taxon>
        <taxon>Methylobacteriaceae</taxon>
        <taxon>Microvirga</taxon>
    </lineage>
</organism>
<reference evidence="1 2" key="1">
    <citation type="submission" date="2020-08" db="EMBL/GenBank/DDBJ databases">
        <title>Genomic Encyclopedia of Type Strains, Phase IV (KMG-IV): sequencing the most valuable type-strain genomes for metagenomic binning, comparative biology and taxonomic classification.</title>
        <authorList>
            <person name="Goeker M."/>
        </authorList>
    </citation>
    <scope>NUCLEOTIDE SEQUENCE [LARGE SCALE GENOMIC DNA]</scope>
    <source>
        <strain evidence="1 2">DSM 15743</strain>
    </source>
</reference>
<sequence length="148" mass="16700">MIKYALACEQAHEFESWFPSSEAFETQRKRGFVTCPFCNSAKVEKQIMAPAVSRTDKTPTAPAADPQAVAVLTERERELRAALRALREHVMKNAENVGKAFVEEARKMHYGETEERSIYGEADMEEARALLEEGIEVLPMPVVPDDRN</sequence>
<dbReference type="Proteomes" id="UP000519439">
    <property type="component" value="Unassembled WGS sequence"/>
</dbReference>
<dbReference type="Pfam" id="PF06676">
    <property type="entry name" value="DUF1178"/>
    <property type="match status" value="1"/>
</dbReference>
<evidence type="ECO:0000313" key="1">
    <source>
        <dbReference type="EMBL" id="MBB4040644.1"/>
    </source>
</evidence>
<dbReference type="RefSeq" id="WP_027316245.1">
    <property type="nucleotide sequence ID" value="NZ_JACIDC010000007.1"/>
</dbReference>
<keyword evidence="2" id="KW-1185">Reference proteome</keyword>
<name>A0A7W6IG13_9HYPH</name>
<comment type="caution">
    <text evidence="1">The sequence shown here is derived from an EMBL/GenBank/DDBJ whole genome shotgun (WGS) entry which is preliminary data.</text>
</comment>
<accession>A0A7W6IG13</accession>
<dbReference type="InterPro" id="IPR009562">
    <property type="entry name" value="DUF1178"/>
</dbReference>
<dbReference type="AlphaFoldDB" id="A0A7W6IG13"/>
<proteinExistence type="predicted"/>
<dbReference type="PIRSF" id="PIRSF032131">
    <property type="entry name" value="UCP032131"/>
    <property type="match status" value="1"/>
</dbReference>
<protein>
    <recommendedName>
        <fullName evidence="3">DUF1178 family protein</fullName>
    </recommendedName>
</protein>
<evidence type="ECO:0008006" key="3">
    <source>
        <dbReference type="Google" id="ProtNLM"/>
    </source>
</evidence>
<evidence type="ECO:0000313" key="2">
    <source>
        <dbReference type="Proteomes" id="UP000519439"/>
    </source>
</evidence>